<keyword evidence="1" id="KW-0812">Transmembrane</keyword>
<keyword evidence="1" id="KW-1133">Transmembrane helix</keyword>
<evidence type="ECO:0000313" key="4">
    <source>
        <dbReference type="RefSeq" id="XP_025829991.1"/>
    </source>
</evidence>
<proteinExistence type="predicted"/>
<dbReference type="Pfam" id="PF00024">
    <property type="entry name" value="PAN_1"/>
    <property type="match status" value="2"/>
</dbReference>
<keyword evidence="3" id="KW-1185">Reference proteome</keyword>
<evidence type="ECO:0000313" key="3">
    <source>
        <dbReference type="Proteomes" id="UP000192223"/>
    </source>
</evidence>
<dbReference type="PROSITE" id="PS50948">
    <property type="entry name" value="PAN"/>
    <property type="match status" value="2"/>
</dbReference>
<dbReference type="InterPro" id="IPR003609">
    <property type="entry name" value="Pan_app"/>
</dbReference>
<dbReference type="SUPFAM" id="SSF57414">
    <property type="entry name" value="Hairpin loop containing domain-like"/>
    <property type="match status" value="1"/>
</dbReference>
<dbReference type="Proteomes" id="UP000192223">
    <property type="component" value="Unplaced"/>
</dbReference>
<accession>A0A7F5QXQ2</accession>
<dbReference type="RefSeq" id="XP_025829991.1">
    <property type="nucleotide sequence ID" value="XM_025974206.1"/>
</dbReference>
<organism evidence="3 4">
    <name type="scientific">Agrilus planipennis</name>
    <name type="common">Emerald ash borer</name>
    <name type="synonym">Agrilus marcopoli</name>
    <dbReference type="NCBI Taxonomy" id="224129"/>
    <lineage>
        <taxon>Eukaryota</taxon>
        <taxon>Metazoa</taxon>
        <taxon>Ecdysozoa</taxon>
        <taxon>Arthropoda</taxon>
        <taxon>Hexapoda</taxon>
        <taxon>Insecta</taxon>
        <taxon>Pterygota</taxon>
        <taxon>Neoptera</taxon>
        <taxon>Endopterygota</taxon>
        <taxon>Coleoptera</taxon>
        <taxon>Polyphaga</taxon>
        <taxon>Elateriformia</taxon>
        <taxon>Buprestoidea</taxon>
        <taxon>Buprestidae</taxon>
        <taxon>Agrilinae</taxon>
        <taxon>Agrilus</taxon>
    </lineage>
</organism>
<dbReference type="GeneID" id="108736703"/>
<feature type="domain" description="Apple" evidence="2">
    <location>
        <begin position="124"/>
        <end position="215"/>
    </location>
</feature>
<dbReference type="AlphaFoldDB" id="A0A7F5QXQ2"/>
<dbReference type="KEGG" id="apln:108736703"/>
<evidence type="ECO:0000256" key="1">
    <source>
        <dbReference type="SAM" id="Phobius"/>
    </source>
</evidence>
<keyword evidence="1" id="KW-0472">Membrane</keyword>
<gene>
    <name evidence="4" type="primary">LOC108736703</name>
</gene>
<dbReference type="InterPro" id="IPR052774">
    <property type="entry name" value="Celegans_DevNeuronal_Protein"/>
</dbReference>
<dbReference type="PANTHER" id="PTHR47327:SF8">
    <property type="entry name" value="FI17836P1"/>
    <property type="match status" value="1"/>
</dbReference>
<reference evidence="4" key="1">
    <citation type="submission" date="2025-08" db="UniProtKB">
        <authorList>
            <consortium name="RefSeq"/>
        </authorList>
    </citation>
    <scope>IDENTIFICATION</scope>
    <source>
        <tissue evidence="4">Entire body</tissue>
    </source>
</reference>
<name>A0A7F5QXQ2_AGRPL</name>
<dbReference type="GO" id="GO:0009653">
    <property type="term" value="P:anatomical structure morphogenesis"/>
    <property type="evidence" value="ECO:0007669"/>
    <property type="project" value="TreeGrafter"/>
</dbReference>
<dbReference type="Gene3D" id="3.50.4.10">
    <property type="entry name" value="Hepatocyte Growth Factor"/>
    <property type="match status" value="1"/>
</dbReference>
<dbReference type="InParanoid" id="A0A7F5QXQ2"/>
<feature type="transmembrane region" description="Helical" evidence="1">
    <location>
        <begin position="6"/>
        <end position="26"/>
    </location>
</feature>
<sequence length="221" mass="25185">MCDSSFVVIISVLISFEITVILPFNCPKDFTRFEKILGVIPTAFIDKKTFYTGNTDEPVTLECIMKCRKNETCAGFLLNYEVPACYFYETITDNDGQMTNEIDNNIVWFSKICVQGTIPAEKLCKEEWIFERISGATLIGNNTKTLPKKVTRDACQKKCLEEKSFSCRSIKFRKTKEKQGNMTLGTCSLSSADRHAMPFAYRASNYQDEYIDNSCATDNFQ</sequence>
<feature type="domain" description="Apple" evidence="2">
    <location>
        <begin position="26"/>
        <end position="113"/>
    </location>
</feature>
<dbReference type="PANTHER" id="PTHR47327">
    <property type="entry name" value="FI18240P1-RELATED"/>
    <property type="match status" value="1"/>
</dbReference>
<dbReference type="OrthoDB" id="6430118at2759"/>
<protein>
    <submittedName>
        <fullName evidence="4">Uncharacterized protein LOC108736703</fullName>
    </submittedName>
</protein>
<evidence type="ECO:0000259" key="2">
    <source>
        <dbReference type="PROSITE" id="PS50948"/>
    </source>
</evidence>